<keyword evidence="2" id="KW-0808">Transferase</keyword>
<dbReference type="Gene3D" id="3.40.630.30">
    <property type="match status" value="1"/>
</dbReference>
<dbReference type="SUPFAM" id="SSF55729">
    <property type="entry name" value="Acyl-CoA N-acyltransferases (Nat)"/>
    <property type="match status" value="1"/>
</dbReference>
<dbReference type="EMBL" id="CP151657">
    <property type="protein sequence ID" value="WZP15474.1"/>
    <property type="molecule type" value="Genomic_DNA"/>
</dbReference>
<evidence type="ECO:0000313" key="3">
    <source>
        <dbReference type="Proteomes" id="UP001448858"/>
    </source>
</evidence>
<dbReference type="Pfam" id="PF14542">
    <property type="entry name" value="Acetyltransf_CG"/>
    <property type="match status" value="1"/>
</dbReference>
<dbReference type="Proteomes" id="UP001448858">
    <property type="component" value="Chromosome"/>
</dbReference>
<dbReference type="GO" id="GO:0016746">
    <property type="term" value="F:acyltransferase activity"/>
    <property type="evidence" value="ECO:0007669"/>
    <property type="project" value="UniProtKB-KW"/>
</dbReference>
<keyword evidence="3" id="KW-1185">Reference proteome</keyword>
<dbReference type="PANTHER" id="PTHR31435">
    <property type="entry name" value="PROTEIN NATD1"/>
    <property type="match status" value="1"/>
</dbReference>
<dbReference type="PANTHER" id="PTHR31435:SF10">
    <property type="entry name" value="BSR4717 PROTEIN"/>
    <property type="match status" value="1"/>
</dbReference>
<evidence type="ECO:0000259" key="1">
    <source>
        <dbReference type="PROSITE" id="PS51729"/>
    </source>
</evidence>
<organism evidence="2 3">
    <name type="scientific">Arthrobacter citreus</name>
    <dbReference type="NCBI Taxonomy" id="1670"/>
    <lineage>
        <taxon>Bacteria</taxon>
        <taxon>Bacillati</taxon>
        <taxon>Actinomycetota</taxon>
        <taxon>Actinomycetes</taxon>
        <taxon>Micrococcales</taxon>
        <taxon>Micrococcaceae</taxon>
        <taxon>Arthrobacter</taxon>
    </lineage>
</organism>
<proteinExistence type="predicted"/>
<reference evidence="2 3" key="1">
    <citation type="submission" date="2024-04" db="EMBL/GenBank/DDBJ databases">
        <title>Arthrobacter sp. from Plains bison fecal sample.</title>
        <authorList>
            <person name="Ruzzini A."/>
        </authorList>
    </citation>
    <scope>NUCLEOTIDE SEQUENCE [LARGE SCALE GENOMIC DNA]</scope>
    <source>
        <strain evidence="2 3">EINP1</strain>
    </source>
</reference>
<sequence>MTGRSRDDVNLSHNLDRSRYELRVGGELVGTAEYAEYIEAPESVALTHTVVREAFRHQGYSSILVKFAAEDIIASGRRIKPYCSYAASYLAKHPEFSHHVSWPQEAR</sequence>
<evidence type="ECO:0000313" key="2">
    <source>
        <dbReference type="EMBL" id="WZP15474.1"/>
    </source>
</evidence>
<dbReference type="RefSeq" id="WP_342023134.1">
    <property type="nucleotide sequence ID" value="NZ_CP151657.1"/>
</dbReference>
<dbReference type="InterPro" id="IPR045057">
    <property type="entry name" value="Gcn5-rel_NAT"/>
</dbReference>
<gene>
    <name evidence="2" type="ORF">AAE021_15150</name>
</gene>
<dbReference type="EC" id="2.3.1.-" evidence="2"/>
<feature type="domain" description="N-acetyltransferase" evidence="1">
    <location>
        <begin position="12"/>
        <end position="101"/>
    </location>
</feature>
<keyword evidence="2" id="KW-0012">Acyltransferase</keyword>
<dbReference type="InterPro" id="IPR016181">
    <property type="entry name" value="Acyl_CoA_acyltransferase"/>
</dbReference>
<protein>
    <submittedName>
        <fullName evidence="2">GNAT family N-acetyltransferase</fullName>
        <ecNumber evidence="2">2.3.1.-</ecNumber>
    </submittedName>
</protein>
<dbReference type="InterPro" id="IPR031165">
    <property type="entry name" value="GNAT_YJDJ"/>
</dbReference>
<dbReference type="PROSITE" id="PS51729">
    <property type="entry name" value="GNAT_YJDJ"/>
    <property type="match status" value="1"/>
</dbReference>
<name>A0ABZ2ZXB2_9MICC</name>
<accession>A0ABZ2ZXB2</accession>
<dbReference type="CDD" id="cd04301">
    <property type="entry name" value="NAT_SF"/>
    <property type="match status" value="1"/>
</dbReference>